<feature type="transmembrane region" description="Helical" evidence="1">
    <location>
        <begin position="119"/>
        <end position="137"/>
    </location>
</feature>
<protein>
    <submittedName>
        <fullName evidence="2">Uncharacterized protein</fullName>
    </submittedName>
</protein>
<dbReference type="RefSeq" id="WP_264280975.1">
    <property type="nucleotide sequence ID" value="NZ_CP107006.1"/>
</dbReference>
<feature type="transmembrane region" description="Helical" evidence="1">
    <location>
        <begin position="89"/>
        <end position="107"/>
    </location>
</feature>
<keyword evidence="1" id="KW-0472">Membrane</keyword>
<name>A0ABY6IZF6_9BACT</name>
<evidence type="ECO:0000313" key="3">
    <source>
        <dbReference type="Proteomes" id="UP001162741"/>
    </source>
</evidence>
<feature type="transmembrane region" description="Helical" evidence="1">
    <location>
        <begin position="62"/>
        <end position="83"/>
    </location>
</feature>
<keyword evidence="1" id="KW-0812">Transmembrane</keyword>
<dbReference type="Proteomes" id="UP001162741">
    <property type="component" value="Chromosome"/>
</dbReference>
<gene>
    <name evidence="2" type="ORF">MKQ68_22080</name>
</gene>
<organism evidence="2 3">
    <name type="scientific">Chitinophaga horti</name>
    <dbReference type="NCBI Taxonomy" id="2920382"/>
    <lineage>
        <taxon>Bacteria</taxon>
        <taxon>Pseudomonadati</taxon>
        <taxon>Bacteroidota</taxon>
        <taxon>Chitinophagia</taxon>
        <taxon>Chitinophagales</taxon>
        <taxon>Chitinophagaceae</taxon>
        <taxon>Chitinophaga</taxon>
    </lineage>
</organism>
<evidence type="ECO:0000256" key="1">
    <source>
        <dbReference type="SAM" id="Phobius"/>
    </source>
</evidence>
<dbReference type="EMBL" id="CP107006">
    <property type="protein sequence ID" value="UYQ92772.1"/>
    <property type="molecule type" value="Genomic_DNA"/>
</dbReference>
<sequence>MQKFHENDAAHHRKQRPLLVFTLAPLPSSVKPNHFPFSESEMDMYFFISQYKLRFMQHTTSVPRIAGFISLVIGIVTVAFAFISEATEAKILLGAASIVAALVSIVFARKTTEDLQMSVAGLFFSLVACLIGLWQYYNL</sequence>
<reference evidence="2" key="1">
    <citation type="submission" date="2022-10" db="EMBL/GenBank/DDBJ databases">
        <title>Chitinophaga sp. nov., isolated from soil.</title>
        <authorList>
            <person name="Jeon C.O."/>
        </authorList>
    </citation>
    <scope>NUCLEOTIDE SEQUENCE</scope>
    <source>
        <strain evidence="2">R8</strain>
    </source>
</reference>
<proteinExistence type="predicted"/>
<evidence type="ECO:0000313" key="2">
    <source>
        <dbReference type="EMBL" id="UYQ92772.1"/>
    </source>
</evidence>
<keyword evidence="3" id="KW-1185">Reference proteome</keyword>
<keyword evidence="1" id="KW-1133">Transmembrane helix</keyword>
<accession>A0ABY6IZF6</accession>